<keyword evidence="1" id="KW-0472">Membrane</keyword>
<keyword evidence="1" id="KW-1133">Transmembrane helix</keyword>
<accession>A0A7S1IPN0</accession>
<organism evidence="2">
    <name type="scientific">Eutreptiella gymnastica</name>
    <dbReference type="NCBI Taxonomy" id="73025"/>
    <lineage>
        <taxon>Eukaryota</taxon>
        <taxon>Discoba</taxon>
        <taxon>Euglenozoa</taxon>
        <taxon>Euglenida</taxon>
        <taxon>Spirocuta</taxon>
        <taxon>Euglenophyceae</taxon>
        <taxon>Eutreptiales</taxon>
        <taxon>Eutreptiaceae</taxon>
        <taxon>Eutreptiella</taxon>
    </lineage>
</organism>
<dbReference type="AlphaFoldDB" id="A0A7S1IPN0"/>
<sequence>MPRDAKHFAERGSANRIPKPLLLIGAILFLVCSSIVSYVQIIQAYLNQPNHVSGVTTNQISLPMPCRSIGGDTSEFAVNLCHDENTCRGYVEIRHVANCTEAGRLSDDPDTEAFLKKNCGPDAYEIKFIQHEVVVARAQYKGYCRHIAPYQLSIPGWHSLFVRHLYQGYEAVTEYFDRRQPKWNAHYHKNKLISRPVDDVSCIHPTLDRATRTRQVGKGIVLPDTTSKPVCQSATETGRWVYAAPNQWEWDPYNCTYPTLQWSREKGAKCLDGRVITFLGDSQQRSIYYAFLNRVSPTKIANNPKAMGGRIDQVGNITLVYHTDPWLDKAACWYATLNGTKRTDVFVAGFGNWPAAGSIGAQGKWSDKKYRAHAQLKASELLAFKASSPEVLIYWLGMPAFPHPPIDSRRNNQRLLHMVQSAADAMKAVGIPVVDSYQFSEGMTGTSLDGSHYVNHVTASIAAAILSENCRELGHIKA</sequence>
<keyword evidence="1" id="KW-0812">Transmembrane</keyword>
<evidence type="ECO:0000256" key="1">
    <source>
        <dbReference type="SAM" id="Phobius"/>
    </source>
</evidence>
<evidence type="ECO:0000313" key="2">
    <source>
        <dbReference type="EMBL" id="CAD9019227.1"/>
    </source>
</evidence>
<protein>
    <submittedName>
        <fullName evidence="2">Uncharacterized protein</fullName>
    </submittedName>
</protein>
<feature type="transmembrane region" description="Helical" evidence="1">
    <location>
        <begin position="21"/>
        <end position="41"/>
    </location>
</feature>
<gene>
    <name evidence="2" type="ORF">EGYM00392_LOCUS30341</name>
</gene>
<dbReference type="EMBL" id="HBGA01081386">
    <property type="protein sequence ID" value="CAD9019227.1"/>
    <property type="molecule type" value="Transcribed_RNA"/>
</dbReference>
<reference evidence="2" key="1">
    <citation type="submission" date="2021-01" db="EMBL/GenBank/DDBJ databases">
        <authorList>
            <person name="Corre E."/>
            <person name="Pelletier E."/>
            <person name="Niang G."/>
            <person name="Scheremetjew M."/>
            <person name="Finn R."/>
            <person name="Kale V."/>
            <person name="Holt S."/>
            <person name="Cochrane G."/>
            <person name="Meng A."/>
            <person name="Brown T."/>
            <person name="Cohen L."/>
        </authorList>
    </citation>
    <scope>NUCLEOTIDE SEQUENCE</scope>
    <source>
        <strain evidence="2">NIES-381</strain>
    </source>
</reference>
<proteinExistence type="predicted"/>
<name>A0A7S1IPN0_9EUGL</name>